<dbReference type="GO" id="GO:0009097">
    <property type="term" value="P:isoleucine biosynthetic process"/>
    <property type="evidence" value="ECO:0007669"/>
    <property type="project" value="TreeGrafter"/>
</dbReference>
<evidence type="ECO:0000313" key="13">
    <source>
        <dbReference type="Proteomes" id="UP000193218"/>
    </source>
</evidence>
<evidence type="ECO:0000256" key="2">
    <source>
        <dbReference type="ARBA" id="ARBA00004496"/>
    </source>
</evidence>
<dbReference type="PANTHER" id="PTHR48078:SF2">
    <property type="entry name" value="CATABOLIC L-SERINE_THREONINE DEHYDRATASE"/>
    <property type="match status" value="1"/>
</dbReference>
<dbReference type="GO" id="GO:0004794">
    <property type="term" value="F:threonine deaminase activity"/>
    <property type="evidence" value="ECO:0007669"/>
    <property type="project" value="TreeGrafter"/>
</dbReference>
<evidence type="ECO:0000256" key="1">
    <source>
        <dbReference type="ARBA" id="ARBA00001933"/>
    </source>
</evidence>
<dbReference type="RefSeq" id="XP_021869663.1">
    <property type="nucleotide sequence ID" value="XM_022016582.1"/>
</dbReference>
<dbReference type="Proteomes" id="UP000193218">
    <property type="component" value="Unassembled WGS sequence"/>
</dbReference>
<keyword evidence="7" id="KW-0963">Cytoplasm</keyword>
<comment type="similarity">
    <text evidence="4">Belongs to the serine/threonine dehydratase family.</text>
</comment>
<keyword evidence="6" id="KW-0312">Gluconeogenesis</keyword>
<dbReference type="AlphaFoldDB" id="A0A1Y1UBQ4"/>
<dbReference type="OrthoDB" id="7773036at2759"/>
<evidence type="ECO:0000256" key="6">
    <source>
        <dbReference type="ARBA" id="ARBA00022432"/>
    </source>
</evidence>
<evidence type="ECO:0000256" key="8">
    <source>
        <dbReference type="ARBA" id="ARBA00022898"/>
    </source>
</evidence>
<organism evidence="12 13">
    <name type="scientific">Kockovaella imperatae</name>
    <dbReference type="NCBI Taxonomy" id="4999"/>
    <lineage>
        <taxon>Eukaryota</taxon>
        <taxon>Fungi</taxon>
        <taxon>Dikarya</taxon>
        <taxon>Basidiomycota</taxon>
        <taxon>Agaricomycotina</taxon>
        <taxon>Tremellomycetes</taxon>
        <taxon>Tremellales</taxon>
        <taxon>Cuniculitremaceae</taxon>
        <taxon>Kockovaella</taxon>
    </lineage>
</organism>
<evidence type="ECO:0000256" key="7">
    <source>
        <dbReference type="ARBA" id="ARBA00022490"/>
    </source>
</evidence>
<comment type="cofactor">
    <cofactor evidence="1">
        <name>pyridoxal 5'-phosphate</name>
        <dbReference type="ChEBI" id="CHEBI:597326"/>
    </cofactor>
</comment>
<proteinExistence type="inferred from homology"/>
<comment type="subcellular location">
    <subcellularLocation>
        <location evidence="2">Cytoplasm</location>
    </subcellularLocation>
</comment>
<dbReference type="EMBL" id="NBSH01000011">
    <property type="protein sequence ID" value="ORX35473.1"/>
    <property type="molecule type" value="Genomic_DNA"/>
</dbReference>
<evidence type="ECO:0000256" key="5">
    <source>
        <dbReference type="ARBA" id="ARBA00012093"/>
    </source>
</evidence>
<dbReference type="CDD" id="cd06448">
    <property type="entry name" value="L-Ser-dehyd"/>
    <property type="match status" value="1"/>
</dbReference>
<dbReference type="Pfam" id="PF00291">
    <property type="entry name" value="PALP"/>
    <property type="match status" value="1"/>
</dbReference>
<dbReference type="EC" id="4.3.1.17" evidence="5"/>
<dbReference type="Gene3D" id="3.40.50.1100">
    <property type="match status" value="2"/>
</dbReference>
<dbReference type="FunFam" id="3.40.50.1100:FF:000040">
    <property type="entry name" value="L-serine dehydratase, putative"/>
    <property type="match status" value="1"/>
</dbReference>
<evidence type="ECO:0000256" key="10">
    <source>
        <dbReference type="ARBA" id="ARBA00049406"/>
    </source>
</evidence>
<sequence>MKQPWIETPLVYSVELSKLAGCQIWLKLDNLQPAGSFKSRGIGNVVRTHAQASLDSASSPRPHFFSSSGGNAGLACVTAATTLGYPSSVIVPMSTKPHMIELLKLAGASEVVQKGATWFEADTYLRETVLPAHPEGVYIHPFDNPIVWTGAATIVQEIDQHLGRPADVIVCSVGGGGLFCGIMQGVQDSPTRVIAVETLGAESLHQAVKAGELVTLPGITSLATSLGATRVCAKAFEHARDDPRVSSVVVTDAQAVKACMRFADEERMLVEPACGATLAIAYEGRLKDLIPDLKRETVVVLEVCGGKNVSLQHLQDWKETFGGP</sequence>
<dbReference type="InterPro" id="IPR036052">
    <property type="entry name" value="TrpB-like_PALP_sf"/>
</dbReference>
<protein>
    <recommendedName>
        <fullName evidence="5">L-serine ammonia-lyase</fullName>
        <ecNumber evidence="5">4.3.1.17</ecNumber>
    </recommendedName>
</protein>
<dbReference type="GeneID" id="33558391"/>
<keyword evidence="8" id="KW-0663">Pyridoxal phosphate</keyword>
<gene>
    <name evidence="12" type="ORF">BD324DRAFT_632980</name>
</gene>
<keyword evidence="9" id="KW-0456">Lyase</keyword>
<dbReference type="GO" id="GO:0006567">
    <property type="term" value="P:L-threonine catabolic process"/>
    <property type="evidence" value="ECO:0007669"/>
    <property type="project" value="TreeGrafter"/>
</dbReference>
<accession>A0A1Y1UBQ4</accession>
<feature type="domain" description="Tryptophan synthase beta chain-like PALP" evidence="11">
    <location>
        <begin position="5"/>
        <end position="303"/>
    </location>
</feature>
<dbReference type="GO" id="GO:0006565">
    <property type="term" value="P:L-serine catabolic process"/>
    <property type="evidence" value="ECO:0007669"/>
    <property type="project" value="TreeGrafter"/>
</dbReference>
<evidence type="ECO:0000259" key="11">
    <source>
        <dbReference type="Pfam" id="PF00291"/>
    </source>
</evidence>
<dbReference type="PANTHER" id="PTHR48078">
    <property type="entry name" value="THREONINE DEHYDRATASE, MITOCHONDRIAL-RELATED"/>
    <property type="match status" value="1"/>
</dbReference>
<dbReference type="SUPFAM" id="SSF53686">
    <property type="entry name" value="Tryptophan synthase beta subunit-like PLP-dependent enzymes"/>
    <property type="match status" value="1"/>
</dbReference>
<dbReference type="InterPro" id="IPR050147">
    <property type="entry name" value="Ser/Thr_Dehydratase"/>
</dbReference>
<name>A0A1Y1UBQ4_9TREE</name>
<dbReference type="STRING" id="4999.A0A1Y1UBQ4"/>
<dbReference type="GO" id="GO:0005737">
    <property type="term" value="C:cytoplasm"/>
    <property type="evidence" value="ECO:0007669"/>
    <property type="project" value="UniProtKB-SubCell"/>
</dbReference>
<comment type="pathway">
    <text evidence="3">Carbohydrate biosynthesis; gluconeogenesis.</text>
</comment>
<comment type="catalytic activity">
    <reaction evidence="10">
        <text>L-serine = pyruvate + NH4(+)</text>
        <dbReference type="Rhea" id="RHEA:19169"/>
        <dbReference type="ChEBI" id="CHEBI:15361"/>
        <dbReference type="ChEBI" id="CHEBI:28938"/>
        <dbReference type="ChEBI" id="CHEBI:33384"/>
        <dbReference type="EC" id="4.3.1.17"/>
    </reaction>
</comment>
<evidence type="ECO:0000313" key="12">
    <source>
        <dbReference type="EMBL" id="ORX35473.1"/>
    </source>
</evidence>
<evidence type="ECO:0000256" key="3">
    <source>
        <dbReference type="ARBA" id="ARBA00004742"/>
    </source>
</evidence>
<dbReference type="InterPro" id="IPR001926">
    <property type="entry name" value="TrpB-like_PALP"/>
</dbReference>
<dbReference type="GO" id="GO:0003941">
    <property type="term" value="F:L-serine ammonia-lyase activity"/>
    <property type="evidence" value="ECO:0007669"/>
    <property type="project" value="UniProtKB-EC"/>
</dbReference>
<dbReference type="GO" id="GO:0006094">
    <property type="term" value="P:gluconeogenesis"/>
    <property type="evidence" value="ECO:0007669"/>
    <property type="project" value="UniProtKB-KW"/>
</dbReference>
<comment type="caution">
    <text evidence="12">The sequence shown here is derived from an EMBL/GenBank/DDBJ whole genome shotgun (WGS) entry which is preliminary data.</text>
</comment>
<keyword evidence="13" id="KW-1185">Reference proteome</keyword>
<dbReference type="InParanoid" id="A0A1Y1UBQ4"/>
<evidence type="ECO:0000256" key="4">
    <source>
        <dbReference type="ARBA" id="ARBA00010869"/>
    </source>
</evidence>
<reference evidence="12 13" key="1">
    <citation type="submission" date="2017-03" db="EMBL/GenBank/DDBJ databases">
        <title>Widespread Adenine N6-methylation of Active Genes in Fungi.</title>
        <authorList>
            <consortium name="DOE Joint Genome Institute"/>
            <person name="Mondo S.J."/>
            <person name="Dannebaum R.O."/>
            <person name="Kuo R.C."/>
            <person name="Louie K.B."/>
            <person name="Bewick A.J."/>
            <person name="Labutti K."/>
            <person name="Haridas S."/>
            <person name="Kuo A."/>
            <person name="Salamov A."/>
            <person name="Ahrendt S.R."/>
            <person name="Lau R."/>
            <person name="Bowen B.P."/>
            <person name="Lipzen A."/>
            <person name="Sullivan W."/>
            <person name="Andreopoulos W.B."/>
            <person name="Clum A."/>
            <person name="Lindquist E."/>
            <person name="Daum C."/>
            <person name="Northen T.R."/>
            <person name="Ramamoorthy G."/>
            <person name="Schmitz R.J."/>
            <person name="Gryganskyi A."/>
            <person name="Culley D."/>
            <person name="Magnuson J."/>
            <person name="James T.Y."/>
            <person name="O'Malley M.A."/>
            <person name="Stajich J.E."/>
            <person name="Spatafora J.W."/>
            <person name="Visel A."/>
            <person name="Grigoriev I.V."/>
        </authorList>
    </citation>
    <scope>NUCLEOTIDE SEQUENCE [LARGE SCALE GENOMIC DNA]</scope>
    <source>
        <strain evidence="12 13">NRRL Y-17943</strain>
    </source>
</reference>
<evidence type="ECO:0000256" key="9">
    <source>
        <dbReference type="ARBA" id="ARBA00023239"/>
    </source>
</evidence>